<feature type="coiled-coil region" evidence="1">
    <location>
        <begin position="437"/>
        <end position="464"/>
    </location>
</feature>
<dbReference type="PANTHER" id="PTHR10098">
    <property type="entry name" value="RAPSYN-RELATED"/>
    <property type="match status" value="1"/>
</dbReference>
<proteinExistence type="predicted"/>
<dbReference type="PANTHER" id="PTHR10098:SF108">
    <property type="entry name" value="TETRATRICOPEPTIDE REPEAT PROTEIN 28"/>
    <property type="match status" value="1"/>
</dbReference>
<evidence type="ECO:0000256" key="1">
    <source>
        <dbReference type="SAM" id="Coils"/>
    </source>
</evidence>
<accession>A0A9P6EI24</accession>
<name>A0A9P6EI24_9AGAR</name>
<dbReference type="InterPro" id="IPR024983">
    <property type="entry name" value="CHAT_dom"/>
</dbReference>
<keyword evidence="4" id="KW-1185">Reference proteome</keyword>
<organism evidence="3 4">
    <name type="scientific">Crepidotus variabilis</name>
    <dbReference type="NCBI Taxonomy" id="179855"/>
    <lineage>
        <taxon>Eukaryota</taxon>
        <taxon>Fungi</taxon>
        <taxon>Dikarya</taxon>
        <taxon>Basidiomycota</taxon>
        <taxon>Agaricomycotina</taxon>
        <taxon>Agaricomycetes</taxon>
        <taxon>Agaricomycetidae</taxon>
        <taxon>Agaricales</taxon>
        <taxon>Agaricineae</taxon>
        <taxon>Crepidotaceae</taxon>
        <taxon>Crepidotus</taxon>
    </lineage>
</organism>
<dbReference type="OrthoDB" id="9991317at2759"/>
<dbReference type="Gene3D" id="1.25.40.10">
    <property type="entry name" value="Tetratricopeptide repeat domain"/>
    <property type="match status" value="1"/>
</dbReference>
<feature type="domain" description="CHAT" evidence="2">
    <location>
        <begin position="617"/>
        <end position="899"/>
    </location>
</feature>
<evidence type="ECO:0000313" key="4">
    <source>
        <dbReference type="Proteomes" id="UP000807306"/>
    </source>
</evidence>
<protein>
    <submittedName>
        <fullName evidence="3">CHAT domain-containing protein</fullName>
    </submittedName>
</protein>
<gene>
    <name evidence="3" type="ORF">CPB83DRAFT_764843</name>
</gene>
<dbReference type="SUPFAM" id="SSF48452">
    <property type="entry name" value="TPR-like"/>
    <property type="match status" value="1"/>
</dbReference>
<evidence type="ECO:0000313" key="3">
    <source>
        <dbReference type="EMBL" id="KAF9529455.1"/>
    </source>
</evidence>
<dbReference type="AlphaFoldDB" id="A0A9P6EI24"/>
<evidence type="ECO:0000259" key="2">
    <source>
        <dbReference type="Pfam" id="PF12770"/>
    </source>
</evidence>
<keyword evidence="1" id="KW-0175">Coiled coil</keyword>
<sequence>MDRLSIKIKEGDLLRGCLETLADAYVLSFKHNYSKFNHLAAAISIYRILIRHVSAKSFDLPRILNSLGCALHLRYTSHQEQDLEDITEAISHLRRALDVAPEISSTNILRLILVNFGSACRQLCYRTFDPELFSQGIFALQRALEMTPVGDTEFPHRLKDLANCFLQRFLHLKDTEDLLQAIKFQERAIEITSVHDLSLPEFMADLGRAQRQLYEVTQDPRDLSNAISTHRKAIECSQRFQDGMFDKYDLFLQFGESLRVRFWFFSAQEDFDEAESALKKALALTPERHHGRSDVLGVIALLHTARGLKAMRGHTIAESTLMGMISSLEMSSASSSSPTTRMMMASLQGLFQKHAAGNLNDRQGLAAYATAINIFPEIAGLEQRVEVRHQQLMQMKSFVLLGVARAIELEELSMAVEWMERMRCWIWNQISQLRAPLDDVRAHNEELAARMEQITQQLEVAGSRSTIGRQQVYTATCDIPWQEESHQHVRLVKEWNQTIEEVRAMPELKDFLQPPKIANLLGGIPDEGPVILLNVDFRQCDAIALLAKSDEPILIPLTAKEKELQGLCLQLQRYLSFKGMRSRGAAQDLNEDVGIDSKERGGRPRPSAPATVLADILSYLWTRIVKPVLDALAYSVRPSHNTCRRIWWCTTGPLAFLPLHAAGIYGDKTCCLSDYAISSYIPTVTTLIEKIQKTSKRPNRLLLVGQADVPGFTPIPATLEEITAVAACVQDTGEVTILQGVDATTDAVKNNISSYGSIHLACHGIQQMGEPLKSGFELRGGRLDLLEIIKQHNSEADFAFLSACQTSAGDENSPEEVVHLAAGMLAAGYRSVVATSWSIKDAYGPEVAKNFYGRLMEGCTELEGTRSAIALHSAVQQLRRKVRDTEAGLLTWVPYVHFGA</sequence>
<dbReference type="Proteomes" id="UP000807306">
    <property type="component" value="Unassembled WGS sequence"/>
</dbReference>
<dbReference type="InterPro" id="IPR011990">
    <property type="entry name" value="TPR-like_helical_dom_sf"/>
</dbReference>
<dbReference type="EMBL" id="MU157846">
    <property type="protein sequence ID" value="KAF9529455.1"/>
    <property type="molecule type" value="Genomic_DNA"/>
</dbReference>
<comment type="caution">
    <text evidence="3">The sequence shown here is derived from an EMBL/GenBank/DDBJ whole genome shotgun (WGS) entry which is preliminary data.</text>
</comment>
<reference evidence="3" key="1">
    <citation type="submission" date="2020-11" db="EMBL/GenBank/DDBJ databases">
        <authorList>
            <consortium name="DOE Joint Genome Institute"/>
            <person name="Ahrendt S."/>
            <person name="Riley R."/>
            <person name="Andreopoulos W."/>
            <person name="Labutti K."/>
            <person name="Pangilinan J."/>
            <person name="Ruiz-Duenas F.J."/>
            <person name="Barrasa J.M."/>
            <person name="Sanchez-Garcia M."/>
            <person name="Camarero S."/>
            <person name="Miyauchi S."/>
            <person name="Serrano A."/>
            <person name="Linde D."/>
            <person name="Babiker R."/>
            <person name="Drula E."/>
            <person name="Ayuso-Fernandez I."/>
            <person name="Pacheco R."/>
            <person name="Padilla G."/>
            <person name="Ferreira P."/>
            <person name="Barriuso J."/>
            <person name="Kellner H."/>
            <person name="Castanera R."/>
            <person name="Alfaro M."/>
            <person name="Ramirez L."/>
            <person name="Pisabarro A.G."/>
            <person name="Kuo A."/>
            <person name="Tritt A."/>
            <person name="Lipzen A."/>
            <person name="He G."/>
            <person name="Yan M."/>
            <person name="Ng V."/>
            <person name="Cullen D."/>
            <person name="Martin F."/>
            <person name="Rosso M.-N."/>
            <person name="Henrissat B."/>
            <person name="Hibbett D."/>
            <person name="Martinez A.T."/>
            <person name="Grigoriev I.V."/>
        </authorList>
    </citation>
    <scope>NUCLEOTIDE SEQUENCE</scope>
    <source>
        <strain evidence="3">CBS 506.95</strain>
    </source>
</reference>
<dbReference type="Pfam" id="PF12770">
    <property type="entry name" value="CHAT"/>
    <property type="match status" value="1"/>
</dbReference>